<dbReference type="CAZy" id="GH5">
    <property type="family name" value="Glycoside Hydrolase Family 5"/>
</dbReference>
<feature type="signal peptide" evidence="1">
    <location>
        <begin position="1"/>
        <end position="20"/>
    </location>
</feature>
<accession>D5IEF5</accession>
<name>D5IEF5_LIMQU</name>
<sequence>MNHHLLEAVFFFGLFTSSFAARLSVSGGGLSYGGQKAYLNGANIAWNSYGYDFGNGNYDGSIESWMSDIGSAGGNAARQWVHVEGKSTPQYDGSGMVTSCDSSGAFLRDVVSFLDSAQQSDVLVIFTIWNGAVMSNQQYVDMIMDDNKLQSYLDNCLTDFARAVSGHPALGAWEAINEPEGSVQVSTAANACYDTTVIGQSGAGWTGTNIPMERFLNLIGKMNQVIRSNDSGGLCTLGSWAQFSQTDAFSNTKNHYTNQCLNGAGGSGSQLDFYQMHSYDWSGSWSPNAPFTVQASDYNDNKPILLGEYAGSCGAGTALADLHEYAYENGYVGGLSWHWAATGDCSDSRAVQRSALGRLAGRTDNGVVDINVG</sequence>
<organism evidence="2">
    <name type="scientific">Limnoria quadripunctata</name>
    <name type="common">Gribble</name>
    <dbReference type="NCBI Taxonomy" id="161573"/>
    <lineage>
        <taxon>Eukaryota</taxon>
        <taxon>Metazoa</taxon>
        <taxon>Ecdysozoa</taxon>
        <taxon>Arthropoda</taxon>
        <taxon>Crustacea</taxon>
        <taxon>Multicrustacea</taxon>
        <taxon>Malacostraca</taxon>
        <taxon>Eumalacostraca</taxon>
        <taxon>Peracarida</taxon>
        <taxon>Isopoda</taxon>
        <taxon>Limnoriidae</taxon>
        <taxon>Limnoria</taxon>
    </lineage>
</organism>
<keyword evidence="1" id="KW-0732">Signal</keyword>
<reference evidence="2" key="1">
    <citation type="journal article" date="2010" name="Proc. Natl. Acad. Sci. U.S.A.">
        <title>Molecular insight into lignocellulose digestion by a marine isopod in the absence of gut microbes.</title>
        <authorList>
            <person name="King A.J."/>
            <person name="Cragg S.M."/>
            <person name="Li Y."/>
            <person name="Dymond J."/>
            <person name="Guille M.J."/>
            <person name="Bowles D.J."/>
            <person name="Bruce N.C."/>
            <person name="Graham I.A."/>
            <person name="McQueen-Mason S.J."/>
        </authorList>
    </citation>
    <scope>NUCLEOTIDE SEQUENCE</scope>
</reference>
<proteinExistence type="evidence at transcript level"/>
<feature type="chain" id="PRO_5003073064" evidence="1">
    <location>
        <begin position="21"/>
        <end position="373"/>
    </location>
</feature>
<dbReference type="EMBL" id="GU066826">
    <property type="protein sequence ID" value="ADE58567.1"/>
    <property type="molecule type" value="mRNA"/>
</dbReference>
<dbReference type="SUPFAM" id="SSF51445">
    <property type="entry name" value="(Trans)glycosidases"/>
    <property type="match status" value="1"/>
</dbReference>
<dbReference type="Gene3D" id="3.20.20.80">
    <property type="entry name" value="Glycosidases"/>
    <property type="match status" value="1"/>
</dbReference>
<dbReference type="PANTHER" id="PTHR37398">
    <property type="entry name" value="ENDO-BETA-1,4-MANNANASE"/>
    <property type="match status" value="1"/>
</dbReference>
<evidence type="ECO:0000256" key="1">
    <source>
        <dbReference type="SAM" id="SignalP"/>
    </source>
</evidence>
<dbReference type="PANTHER" id="PTHR37398:SF3">
    <property type="entry name" value="GLYCOSIDE HYDROLASE FAMILY 5 DOMAIN-CONTAINING PROTEIN"/>
    <property type="match status" value="1"/>
</dbReference>
<dbReference type="AlphaFoldDB" id="D5IEF5"/>
<dbReference type="InterPro" id="IPR017853">
    <property type="entry name" value="GH"/>
</dbReference>
<evidence type="ECO:0000313" key="2">
    <source>
        <dbReference type="EMBL" id="ADE58567.1"/>
    </source>
</evidence>
<protein>
    <submittedName>
        <fullName evidence="2">GH5 family protein GH5A</fullName>
    </submittedName>
</protein>
<dbReference type="SMR" id="D5IEF5"/>